<dbReference type="PROSITE" id="PS50005">
    <property type="entry name" value="TPR"/>
    <property type="match status" value="1"/>
</dbReference>
<evidence type="ECO:0000256" key="3">
    <source>
        <dbReference type="ARBA" id="ARBA00022737"/>
    </source>
</evidence>
<accession>A0A081LEE7</accession>
<dbReference type="Pfam" id="PF18801">
    <property type="entry name" value="RapH_N"/>
    <property type="match status" value="1"/>
</dbReference>
<dbReference type="SUPFAM" id="SSF48452">
    <property type="entry name" value="TPR-like"/>
    <property type="match status" value="1"/>
</dbReference>
<dbReference type="AlphaFoldDB" id="A0A081LEE7"/>
<keyword evidence="3" id="KW-0677">Repeat</keyword>
<keyword evidence="4 6" id="KW-0802">TPR repeat</keyword>
<comment type="subcellular location">
    <subcellularLocation>
        <location evidence="1">Cytoplasm</location>
    </subcellularLocation>
</comment>
<proteinExistence type="inferred from homology"/>
<feature type="repeat" description="TPR" evidence="6">
    <location>
        <begin position="209"/>
        <end position="242"/>
    </location>
</feature>
<reference evidence="7 8" key="1">
    <citation type="submission" date="2012-09" db="EMBL/GenBank/DDBJ databases">
        <title>Genome Sequence of Bacillus sp. DW5-4.</title>
        <authorList>
            <person name="Lai Q."/>
            <person name="Liu Y."/>
            <person name="Shao Z."/>
        </authorList>
    </citation>
    <scope>NUCLEOTIDE SEQUENCE [LARGE SCALE GENOMIC DNA]</scope>
    <source>
        <strain evidence="7 8">DW5-4</strain>
    </source>
</reference>
<dbReference type="Proteomes" id="UP000028091">
    <property type="component" value="Unassembled WGS sequence"/>
</dbReference>
<evidence type="ECO:0000313" key="8">
    <source>
        <dbReference type="Proteomes" id="UP000028091"/>
    </source>
</evidence>
<dbReference type="SMART" id="SM00028">
    <property type="entry name" value="TPR"/>
    <property type="match status" value="3"/>
</dbReference>
<comment type="similarity">
    <text evidence="5">Belongs to the Rap family.</text>
</comment>
<dbReference type="InterPro" id="IPR011990">
    <property type="entry name" value="TPR-like_helical_dom_sf"/>
</dbReference>
<evidence type="ECO:0000256" key="5">
    <source>
        <dbReference type="ARBA" id="ARBA00038253"/>
    </source>
</evidence>
<evidence type="ECO:0000256" key="6">
    <source>
        <dbReference type="PROSITE-ProRule" id="PRU00339"/>
    </source>
</evidence>
<dbReference type="InterPro" id="IPR051476">
    <property type="entry name" value="Bac_ResReg_Asp_Phosphatase"/>
</dbReference>
<dbReference type="InterPro" id="IPR019734">
    <property type="entry name" value="TPR_rpt"/>
</dbReference>
<dbReference type="RefSeq" id="WP_034318399.1">
    <property type="nucleotide sequence ID" value="NZ_JOTP01000003.1"/>
</dbReference>
<dbReference type="EMBL" id="JOTP01000003">
    <property type="protein sequence ID" value="KEP27623.1"/>
    <property type="molecule type" value="Genomic_DNA"/>
</dbReference>
<dbReference type="OrthoDB" id="2957368at2"/>
<dbReference type="PANTHER" id="PTHR46630:SF1">
    <property type="entry name" value="TETRATRICOPEPTIDE REPEAT PROTEIN 29"/>
    <property type="match status" value="1"/>
</dbReference>
<dbReference type="Gene3D" id="1.25.40.10">
    <property type="entry name" value="Tetratricopeptide repeat domain"/>
    <property type="match status" value="1"/>
</dbReference>
<dbReference type="PANTHER" id="PTHR46630">
    <property type="entry name" value="TETRATRICOPEPTIDE REPEAT PROTEIN 29"/>
    <property type="match status" value="1"/>
</dbReference>
<protein>
    <submittedName>
        <fullName evidence="7">Aspartate phosphatase</fullName>
    </submittedName>
</protein>
<dbReference type="GO" id="GO:0005737">
    <property type="term" value="C:cytoplasm"/>
    <property type="evidence" value="ECO:0007669"/>
    <property type="project" value="UniProtKB-SubCell"/>
</dbReference>
<name>A0A081LEE7_9BACI</name>
<evidence type="ECO:0000256" key="2">
    <source>
        <dbReference type="ARBA" id="ARBA00022490"/>
    </source>
</evidence>
<evidence type="ECO:0000256" key="1">
    <source>
        <dbReference type="ARBA" id="ARBA00004496"/>
    </source>
</evidence>
<organism evidence="7 8">
    <name type="scientific">Bacillus zhangzhouensis</name>
    <dbReference type="NCBI Taxonomy" id="1178540"/>
    <lineage>
        <taxon>Bacteria</taxon>
        <taxon>Bacillati</taxon>
        <taxon>Bacillota</taxon>
        <taxon>Bacilli</taxon>
        <taxon>Bacillales</taxon>
        <taxon>Bacillaceae</taxon>
        <taxon>Bacillus</taxon>
    </lineage>
</organism>
<dbReference type="Pfam" id="PF13424">
    <property type="entry name" value="TPR_12"/>
    <property type="match status" value="1"/>
</dbReference>
<dbReference type="eggNOG" id="COG0457">
    <property type="taxonomic scope" value="Bacteria"/>
</dbReference>
<gene>
    <name evidence="7" type="ORF">BA70_10865</name>
</gene>
<evidence type="ECO:0000313" key="7">
    <source>
        <dbReference type="EMBL" id="KEP27623.1"/>
    </source>
</evidence>
<evidence type="ECO:0000256" key="4">
    <source>
        <dbReference type="ARBA" id="ARBA00022803"/>
    </source>
</evidence>
<sequence>MNFMSDKSIKKLLHSWYTMLKHRHFSKAEDIKITLSKHKRKLSKKPGLYLHYQLMLFRHQLWMNQTEDLEKLKHELMLHKDQMNEELQYYFHFFLGLYESLNSDQNDAIHYLEKAEERLPLLNDELEEAEFHFRTSGVYYNNRYSLLSIRHIQKAMDIFAKHGDIHSIYRCKIVLALNFSDQKKYEEAEAIFIEIIEYVKMIDDQELLGIVYYDAGFIQSRQNRHKRALEYFKKALRLPAYRKSAHSYVSCLYETVRSCFKENLTEEGMKYIQKGLKEAVASQFDILRIKFQILFLLYNQAPKADEQIATLVTCLERKEAWIDLEDLLADVSDFYKKKGDFERAAFFIMRG</sequence>
<keyword evidence="8" id="KW-1185">Reference proteome</keyword>
<keyword evidence="2" id="KW-0963">Cytoplasm</keyword>
<comment type="caution">
    <text evidence="7">The sequence shown here is derived from an EMBL/GenBank/DDBJ whole genome shotgun (WGS) entry which is preliminary data.</text>
</comment>